<evidence type="ECO:0000313" key="3">
    <source>
        <dbReference type="Proteomes" id="UP000199107"/>
    </source>
</evidence>
<accession>A0A1G9LWQ1</accession>
<dbReference type="Proteomes" id="UP000199107">
    <property type="component" value="Unassembled WGS sequence"/>
</dbReference>
<gene>
    <name evidence="1" type="ORF">SAMN05192555_10620</name>
    <name evidence="2" type="ORF">SAMN05192555_10632</name>
</gene>
<proteinExistence type="predicted"/>
<dbReference type="AlphaFoldDB" id="A0A1G9LWQ1"/>
<reference evidence="1" key="2">
    <citation type="submission" date="2016-10" db="EMBL/GenBank/DDBJ databases">
        <authorList>
            <person name="de Groot N.N."/>
        </authorList>
    </citation>
    <scope>NUCLEOTIDE SEQUENCE [LARGE SCALE GENOMIC DNA]</scope>
    <source>
        <strain evidence="1">AAP</strain>
    </source>
</reference>
<name>A0A1G9LWQ1_9GAMM</name>
<keyword evidence="3" id="KW-1185">Reference proteome</keyword>
<sequence length="44" mass="4955">MATQLLTLIRDLLATPRSEAEDTPATKERFPTIWDVSLPTKQAK</sequence>
<organism evidence="1 3">
    <name type="scientific">Franzmannia pantelleriensis</name>
    <dbReference type="NCBI Taxonomy" id="48727"/>
    <lineage>
        <taxon>Bacteria</taxon>
        <taxon>Pseudomonadati</taxon>
        <taxon>Pseudomonadota</taxon>
        <taxon>Gammaproteobacteria</taxon>
        <taxon>Oceanospirillales</taxon>
        <taxon>Halomonadaceae</taxon>
        <taxon>Franzmannia</taxon>
    </lineage>
</organism>
<dbReference type="EMBL" id="FNGH01000006">
    <property type="protein sequence ID" value="SDL65835.1"/>
    <property type="molecule type" value="Genomic_DNA"/>
</dbReference>
<dbReference type="RefSeq" id="WP_281243300.1">
    <property type="nucleotide sequence ID" value="NZ_FNGH01000006.1"/>
</dbReference>
<evidence type="ECO:0000313" key="1">
    <source>
        <dbReference type="EMBL" id="SDL65835.1"/>
    </source>
</evidence>
<evidence type="ECO:0000313" key="2">
    <source>
        <dbReference type="EMBL" id="SDL66289.1"/>
    </source>
</evidence>
<dbReference type="EMBL" id="FNGH01000006">
    <property type="protein sequence ID" value="SDL66289.1"/>
    <property type="molecule type" value="Genomic_DNA"/>
</dbReference>
<reference evidence="3" key="1">
    <citation type="submission" date="2016-10" db="EMBL/GenBank/DDBJ databases">
        <authorList>
            <person name="Varghese N."/>
            <person name="Submissions S."/>
        </authorList>
    </citation>
    <scope>NUCLEOTIDE SEQUENCE [LARGE SCALE GENOMIC DNA]</scope>
    <source>
        <strain evidence="3">AAP</strain>
    </source>
</reference>
<protein>
    <submittedName>
        <fullName evidence="1">Uncharacterized protein</fullName>
    </submittedName>
</protein>